<evidence type="ECO:0000313" key="11">
    <source>
        <dbReference type="Proteomes" id="UP000321570"/>
    </source>
</evidence>
<keyword evidence="2 7" id="KW-0812">Transmembrane</keyword>
<evidence type="ECO:0000256" key="3">
    <source>
        <dbReference type="ARBA" id="ARBA00022989"/>
    </source>
</evidence>
<protein>
    <recommendedName>
        <fullName evidence="7">Palmitoyltransferase</fullName>
        <ecNumber evidence="7">2.3.1.225</ecNumber>
    </recommendedName>
</protein>
<feature type="transmembrane region" description="Helical" evidence="7">
    <location>
        <begin position="186"/>
        <end position="214"/>
    </location>
</feature>
<feature type="domain" description="Palmitoyltransferase DHHC" evidence="9">
    <location>
        <begin position="104"/>
        <end position="224"/>
    </location>
</feature>
<dbReference type="Proteomes" id="UP000321570">
    <property type="component" value="Unassembled WGS sequence"/>
</dbReference>
<feature type="compositionally biased region" description="Polar residues" evidence="8">
    <location>
        <begin position="444"/>
        <end position="456"/>
    </location>
</feature>
<feature type="compositionally biased region" description="Polar residues" evidence="8">
    <location>
        <begin position="368"/>
        <end position="381"/>
    </location>
</feature>
<keyword evidence="7" id="KW-0808">Transferase</keyword>
<dbReference type="GO" id="GO:0019706">
    <property type="term" value="F:protein-cysteine S-palmitoyltransferase activity"/>
    <property type="evidence" value="ECO:0007669"/>
    <property type="project" value="UniProtKB-EC"/>
</dbReference>
<evidence type="ECO:0000256" key="6">
    <source>
        <dbReference type="ARBA" id="ARBA00047790"/>
    </source>
</evidence>
<evidence type="ECO:0000256" key="1">
    <source>
        <dbReference type="ARBA" id="ARBA00004141"/>
    </source>
</evidence>
<keyword evidence="4 7" id="KW-0472">Membrane</keyword>
<name>A0A564YMF7_HYMDI</name>
<keyword evidence="3 7" id="KW-1133">Transmembrane helix</keyword>
<accession>A0A564YMF7</accession>
<feature type="region of interest" description="Disordered" evidence="8">
    <location>
        <begin position="514"/>
        <end position="539"/>
    </location>
</feature>
<proteinExistence type="inferred from homology"/>
<reference evidence="10 11" key="1">
    <citation type="submission" date="2019-07" db="EMBL/GenBank/DDBJ databases">
        <authorList>
            <person name="Jastrzebski P J."/>
            <person name="Paukszto L."/>
            <person name="Jastrzebski P J."/>
        </authorList>
    </citation>
    <scope>NUCLEOTIDE SEQUENCE [LARGE SCALE GENOMIC DNA]</scope>
    <source>
        <strain evidence="10 11">WMS-il1</strain>
    </source>
</reference>
<feature type="compositionally biased region" description="Low complexity" evidence="8">
    <location>
        <begin position="416"/>
        <end position="430"/>
    </location>
</feature>
<dbReference type="AlphaFoldDB" id="A0A564YMF7"/>
<comment type="subcellular location">
    <subcellularLocation>
        <location evidence="1">Membrane</location>
        <topology evidence="1">Multi-pass membrane protein</topology>
    </subcellularLocation>
</comment>
<keyword evidence="11" id="KW-1185">Reference proteome</keyword>
<comment type="domain">
    <text evidence="7">The DHHC domain is required for palmitoyltransferase activity.</text>
</comment>
<dbReference type="EMBL" id="CABIJS010000288">
    <property type="protein sequence ID" value="VUZ48386.1"/>
    <property type="molecule type" value="Genomic_DNA"/>
</dbReference>
<dbReference type="InterPro" id="IPR001594">
    <property type="entry name" value="Palmitoyltrfase_DHHC"/>
</dbReference>
<sequence>MGCRAFFSRNIGPALVSWFLLLAISSLYLIFICWEFSHTHGYAIIITQFILIFYVISNFARATFMDPGYLPRGVPGEKVMVNDKTSPPRPLMYKTAQINGVPTRLKWCVTCEIYRLPRCSHCSICKHCIDTFDHHCPWVNNCIGRRNYRFFFLFLLSLTLHMIMTFTVSLLFVLERQQNLLTTEGIIANVLLILVGLIFIPVVGLTGFHIYLVFNGLTTNEQVTAKYGDNHSPFDRGPCFNCNFICCRPLGPILIRKPVTGAAMQLSLQAKYRQKLKRSNKDSHSVDVNGANSLSVNSRRTQQTQHTMIMSELASRLEKDTDRSQNDILLRLNADKSNSNSHNLPLNDKREESQYPGVMYQGGGTGYSYRSPSDQSASSKVNPGEATGRVFSCKHLSDENRMQLDYNPYNPPVVPPHISSSSSSNAQSVPKARQPPLVIPKATGISNPISLSSHLKSTYDDSPRIDAQSNQRRRIGPQPQQLPSSTYSSGSRTVLPRFPVRNASNINQAMLIGSGSGSSGVSRTPAKESVTKRPGQHYTPGYQQHRYAQRGNNPPNAANIISSEEAADGTFEISV</sequence>
<evidence type="ECO:0000313" key="10">
    <source>
        <dbReference type="EMBL" id="VUZ48386.1"/>
    </source>
</evidence>
<dbReference type="GO" id="GO:0016020">
    <property type="term" value="C:membrane"/>
    <property type="evidence" value="ECO:0007669"/>
    <property type="project" value="UniProtKB-SubCell"/>
</dbReference>
<dbReference type="PROSITE" id="PS50216">
    <property type="entry name" value="DHHC"/>
    <property type="match status" value="1"/>
</dbReference>
<feature type="compositionally biased region" description="Polar residues" evidence="8">
    <location>
        <begin position="335"/>
        <end position="344"/>
    </location>
</feature>
<evidence type="ECO:0000256" key="5">
    <source>
        <dbReference type="ARBA" id="ARBA00023463"/>
    </source>
</evidence>
<feature type="transmembrane region" description="Helical" evidence="7">
    <location>
        <begin position="15"/>
        <end position="34"/>
    </location>
</feature>
<dbReference type="PANTHER" id="PTHR12349">
    <property type="entry name" value="ANKYRIN REPEAT AND LEM DOMAIN-CONTAINING PROTEIN 2"/>
    <property type="match status" value="1"/>
</dbReference>
<comment type="catalytic activity">
    <reaction evidence="6">
        <text>L-cysteinyl-[protein] + hexadecanoyl-CoA = S-hexadecanoyl-L-cysteinyl-[protein] + CoA</text>
        <dbReference type="Rhea" id="RHEA:36683"/>
        <dbReference type="Rhea" id="RHEA-COMP:10131"/>
        <dbReference type="Rhea" id="RHEA-COMP:11032"/>
        <dbReference type="ChEBI" id="CHEBI:29950"/>
        <dbReference type="ChEBI" id="CHEBI:57287"/>
        <dbReference type="ChEBI" id="CHEBI:57379"/>
        <dbReference type="ChEBI" id="CHEBI:74151"/>
        <dbReference type="EC" id="2.3.1.225"/>
    </reaction>
    <physiologicalReaction direction="left-to-right" evidence="6">
        <dbReference type="Rhea" id="RHEA:36684"/>
    </physiologicalReaction>
</comment>
<feature type="region of interest" description="Disordered" evidence="8">
    <location>
        <begin position="278"/>
        <end position="305"/>
    </location>
</feature>
<keyword evidence="7" id="KW-0012">Acyltransferase</keyword>
<organism evidence="10 11">
    <name type="scientific">Hymenolepis diminuta</name>
    <name type="common">Rat tapeworm</name>
    <dbReference type="NCBI Taxonomy" id="6216"/>
    <lineage>
        <taxon>Eukaryota</taxon>
        <taxon>Metazoa</taxon>
        <taxon>Spiralia</taxon>
        <taxon>Lophotrochozoa</taxon>
        <taxon>Platyhelminthes</taxon>
        <taxon>Cestoda</taxon>
        <taxon>Eucestoda</taxon>
        <taxon>Cyclophyllidea</taxon>
        <taxon>Hymenolepididae</taxon>
        <taxon>Hymenolepis</taxon>
    </lineage>
</organism>
<evidence type="ECO:0000256" key="4">
    <source>
        <dbReference type="ARBA" id="ARBA00023136"/>
    </source>
</evidence>
<dbReference type="EC" id="2.3.1.225" evidence="7"/>
<evidence type="ECO:0000256" key="7">
    <source>
        <dbReference type="RuleBase" id="RU079119"/>
    </source>
</evidence>
<evidence type="ECO:0000256" key="2">
    <source>
        <dbReference type="ARBA" id="ARBA00022692"/>
    </source>
</evidence>
<dbReference type="PANTHER" id="PTHR12349:SF2">
    <property type="entry name" value="PALMITOYLTRANSFERASE ZDHHC8"/>
    <property type="match status" value="1"/>
</dbReference>
<comment type="similarity">
    <text evidence="5">Belongs to the DHHC palmitoyltransferase family. ERF2/ZDHHC9 subfamily.</text>
</comment>
<feature type="region of interest" description="Disordered" evidence="8">
    <location>
        <begin position="402"/>
        <end position="493"/>
    </location>
</feature>
<feature type="transmembrane region" description="Helical" evidence="7">
    <location>
        <begin position="150"/>
        <end position="174"/>
    </location>
</feature>
<gene>
    <name evidence="10" type="ORF">WMSIL1_LOCUS7730</name>
</gene>
<evidence type="ECO:0000256" key="8">
    <source>
        <dbReference type="SAM" id="MobiDB-lite"/>
    </source>
</evidence>
<evidence type="ECO:0000259" key="9">
    <source>
        <dbReference type="Pfam" id="PF01529"/>
    </source>
</evidence>
<feature type="compositionally biased region" description="Polar residues" evidence="8">
    <location>
        <begin position="290"/>
        <end position="305"/>
    </location>
</feature>
<feature type="transmembrane region" description="Helical" evidence="7">
    <location>
        <begin position="41"/>
        <end position="60"/>
    </location>
</feature>
<feature type="compositionally biased region" description="Polar residues" evidence="8">
    <location>
        <begin position="478"/>
        <end position="492"/>
    </location>
</feature>
<feature type="region of interest" description="Disordered" evidence="8">
    <location>
        <begin position="331"/>
        <end position="386"/>
    </location>
</feature>
<dbReference type="Pfam" id="PF01529">
    <property type="entry name" value="DHHC"/>
    <property type="match status" value="1"/>
</dbReference>